<organism evidence="1 2">
    <name type="scientific">Streptococcus pneumoniae</name>
    <dbReference type="NCBI Taxonomy" id="1313"/>
    <lineage>
        <taxon>Bacteria</taxon>
        <taxon>Bacillati</taxon>
        <taxon>Bacillota</taxon>
        <taxon>Bacilli</taxon>
        <taxon>Lactobacillales</taxon>
        <taxon>Streptococcaceae</taxon>
        <taxon>Streptococcus</taxon>
    </lineage>
</organism>
<comment type="caution">
    <text evidence="1">The sequence shown here is derived from an EMBL/GenBank/DDBJ whole genome shotgun (WGS) entry which is preliminary data.</text>
</comment>
<name>A0A7X2XN95_STREE</name>
<feature type="non-terminal residue" evidence="1">
    <location>
        <position position="65"/>
    </location>
</feature>
<gene>
    <name evidence="1" type="ORF">GM545_13745</name>
</gene>
<dbReference type="AlphaFoldDB" id="A0A7X2XN95"/>
<reference evidence="1 2" key="1">
    <citation type="submission" date="2019-11" db="EMBL/GenBank/DDBJ databases">
        <title>Growth characteristics of pneumococcus vary with the chemical composition of the capsule and with environmental conditions.</title>
        <authorList>
            <person name="Tothpal A."/>
            <person name="Desobry K."/>
            <person name="Joshi S."/>
            <person name="Wyllie A.L."/>
            <person name="Weinberger D.M."/>
        </authorList>
    </citation>
    <scope>NUCLEOTIDE SEQUENCE [LARGE SCALE GENOMIC DNA]</scope>
    <source>
        <strain evidence="2">pnumococcus09N</strain>
    </source>
</reference>
<proteinExistence type="predicted"/>
<accession>A0A7X2XN95</accession>
<protein>
    <submittedName>
        <fullName evidence="1">Uncharacterized protein</fullName>
    </submittedName>
</protein>
<dbReference type="EMBL" id="WNHU01000545">
    <property type="protein sequence ID" value="MTV44592.1"/>
    <property type="molecule type" value="Genomic_DNA"/>
</dbReference>
<dbReference type="RefSeq" id="WP_155474402.1">
    <property type="nucleotide sequence ID" value="NZ_WNHU01000545.1"/>
</dbReference>
<sequence>MAKVTNISSMFVKATRLGTIEIQDLRESLKYAGGSSENLGANLSTVLGLLVQASEAGLKASLAGT</sequence>
<dbReference type="Proteomes" id="UP000467349">
    <property type="component" value="Unassembled WGS sequence"/>
</dbReference>
<evidence type="ECO:0000313" key="1">
    <source>
        <dbReference type="EMBL" id="MTV44592.1"/>
    </source>
</evidence>
<evidence type="ECO:0000313" key="2">
    <source>
        <dbReference type="Proteomes" id="UP000467349"/>
    </source>
</evidence>